<dbReference type="InterPro" id="IPR039143">
    <property type="entry name" value="GNPNAT1-like"/>
</dbReference>
<sequence>MIFKIVTNKAMLTDCFNIRKTVFVEEQGVPLAHELDAFEEHCTHVIGYDHQGKPIACGRFRNDNTSVKVERIAVIKLYRRTGVGKKLMLAIEQFIHEQGYSYVTLHAQIHAKPFYKLLGYSTVGQPFMEEQIEHIKMEKYLY</sequence>
<name>A0A133Q8W2_STALU</name>
<evidence type="ECO:0000313" key="4">
    <source>
        <dbReference type="EMBL" id="KXA39318.1"/>
    </source>
</evidence>
<accession>A0A133Q8W2</accession>
<dbReference type="PANTHER" id="PTHR13355:SF11">
    <property type="entry name" value="GLUCOSAMINE 6-PHOSPHATE N-ACETYLTRANSFERASE"/>
    <property type="match status" value="1"/>
</dbReference>
<dbReference type="EMBL" id="SCHB01000002">
    <property type="protein sequence ID" value="TBW72893.1"/>
    <property type="molecule type" value="Genomic_DNA"/>
</dbReference>
<dbReference type="eggNOG" id="COG2153">
    <property type="taxonomic scope" value="Bacteria"/>
</dbReference>
<dbReference type="Gene3D" id="3.40.630.30">
    <property type="match status" value="1"/>
</dbReference>
<evidence type="ECO:0000313" key="7">
    <source>
        <dbReference type="Proteomes" id="UP000293637"/>
    </source>
</evidence>
<comment type="similarity">
    <text evidence="1">Belongs to the UPF0039 (ElaA) family.</text>
</comment>
<dbReference type="Pfam" id="PF13673">
    <property type="entry name" value="Acetyltransf_10"/>
    <property type="match status" value="1"/>
</dbReference>
<dbReference type="InterPro" id="IPR016181">
    <property type="entry name" value="Acyl_CoA_acyltransferase"/>
</dbReference>
<protein>
    <recommendedName>
        <fullName evidence="2">GCN5-related N-acetyltransferase</fullName>
    </recommendedName>
</protein>
<reference evidence="5 7" key="2">
    <citation type="journal article" date="2019" name="Sci. Transl. Med.">
        <title>Quorum sensing between bacterial species on the skin protects against epidermal injury in atopic dermatitis.</title>
        <authorList>
            <person name="Williams M.R."/>
        </authorList>
    </citation>
    <scope>NUCLEOTIDE SEQUENCE [LARGE SCALE GENOMIC DNA]</scope>
    <source>
        <strain evidence="5 7">E7</strain>
    </source>
</reference>
<dbReference type="RefSeq" id="WP_002459466.1">
    <property type="nucleotide sequence ID" value="NZ_AP021848.1"/>
</dbReference>
<dbReference type="Proteomes" id="UP000070063">
    <property type="component" value="Unassembled WGS sequence"/>
</dbReference>
<organism evidence="5 7">
    <name type="scientific">Staphylococcus lugdunensis</name>
    <dbReference type="NCBI Taxonomy" id="28035"/>
    <lineage>
        <taxon>Bacteria</taxon>
        <taxon>Bacillati</taxon>
        <taxon>Bacillota</taxon>
        <taxon>Bacilli</taxon>
        <taxon>Bacillales</taxon>
        <taxon>Staphylococcaceae</taxon>
        <taxon>Staphylococcus</taxon>
    </lineage>
</organism>
<keyword evidence="5" id="KW-0808">Transferase</keyword>
<dbReference type="GeneID" id="58090100"/>
<comment type="caution">
    <text evidence="5">The sequence shown here is derived from an EMBL/GenBank/DDBJ whole genome shotgun (WGS) entry which is preliminary data.</text>
</comment>
<gene>
    <name evidence="5" type="ORF">EQ812_03365</name>
    <name evidence="4" type="ORF">HMPREF3225_00678</name>
</gene>
<evidence type="ECO:0000259" key="3">
    <source>
        <dbReference type="PROSITE" id="PS51186"/>
    </source>
</evidence>
<dbReference type="EMBL" id="LRQI01000027">
    <property type="protein sequence ID" value="KXA39318.1"/>
    <property type="molecule type" value="Genomic_DNA"/>
</dbReference>
<feature type="domain" description="N-acetyltransferase" evidence="3">
    <location>
        <begin position="1"/>
        <end position="142"/>
    </location>
</feature>
<dbReference type="PROSITE" id="PS51186">
    <property type="entry name" value="GNAT"/>
    <property type="match status" value="1"/>
</dbReference>
<evidence type="ECO:0000256" key="1">
    <source>
        <dbReference type="ARBA" id="ARBA00009623"/>
    </source>
</evidence>
<evidence type="ECO:0000313" key="6">
    <source>
        <dbReference type="Proteomes" id="UP000070063"/>
    </source>
</evidence>
<dbReference type="CDD" id="cd04301">
    <property type="entry name" value="NAT_SF"/>
    <property type="match status" value="1"/>
</dbReference>
<dbReference type="GO" id="GO:0004343">
    <property type="term" value="F:glucosamine 6-phosphate N-acetyltransferase activity"/>
    <property type="evidence" value="ECO:0007669"/>
    <property type="project" value="TreeGrafter"/>
</dbReference>
<dbReference type="Proteomes" id="UP000293637">
    <property type="component" value="Unassembled WGS sequence"/>
</dbReference>
<dbReference type="AlphaFoldDB" id="A0A133Q8W2"/>
<evidence type="ECO:0000256" key="2">
    <source>
        <dbReference type="ARBA" id="ARBA00029740"/>
    </source>
</evidence>
<dbReference type="InterPro" id="IPR000182">
    <property type="entry name" value="GNAT_dom"/>
</dbReference>
<dbReference type="STRING" id="28035.B6N84_08845"/>
<evidence type="ECO:0000313" key="5">
    <source>
        <dbReference type="EMBL" id="TBW72893.1"/>
    </source>
</evidence>
<proteinExistence type="inferred from homology"/>
<reference evidence="4 6" key="1">
    <citation type="submission" date="2016-01" db="EMBL/GenBank/DDBJ databases">
        <authorList>
            <person name="Mitreva M."/>
            <person name="Pepin K.H."/>
            <person name="Mihindukulasuriya K.A."/>
            <person name="Fulton R."/>
            <person name="Fronick C."/>
            <person name="O'Laughlin M."/>
            <person name="Miner T."/>
            <person name="Herter B."/>
            <person name="Rosa B.A."/>
            <person name="Cordes M."/>
            <person name="Tomlinson C."/>
            <person name="Wollam A."/>
            <person name="Palsikar V.B."/>
            <person name="Mardis E.R."/>
            <person name="Wilson R.K."/>
        </authorList>
    </citation>
    <scope>NUCLEOTIDE SEQUENCE [LARGE SCALE GENOMIC DNA]</scope>
    <source>
        <strain evidence="4 6">MJR7738</strain>
    </source>
</reference>
<dbReference type="PANTHER" id="PTHR13355">
    <property type="entry name" value="GLUCOSAMINE 6-PHOSPHATE N-ACETYLTRANSFERASE"/>
    <property type="match status" value="1"/>
</dbReference>
<dbReference type="SUPFAM" id="SSF55729">
    <property type="entry name" value="Acyl-CoA N-acyltransferases (Nat)"/>
    <property type="match status" value="1"/>
</dbReference>